<keyword evidence="1" id="KW-0812">Transmembrane</keyword>
<sequence length="79" mass="8546">MSSLSTLDPRLRLHAARLATVSAFVGFLVFLGFLVPFWIVLIVAGAMVVIARVVRAFRAAARKVDQILAEELPPSGRIG</sequence>
<dbReference type="AlphaFoldDB" id="A0A1W2DN82"/>
<keyword evidence="1" id="KW-0472">Membrane</keyword>
<name>A0A1W2DN82_KIBAR</name>
<organism evidence="2 3">
    <name type="scientific">Kibdelosporangium aridum</name>
    <dbReference type="NCBI Taxonomy" id="2030"/>
    <lineage>
        <taxon>Bacteria</taxon>
        <taxon>Bacillati</taxon>
        <taxon>Actinomycetota</taxon>
        <taxon>Actinomycetes</taxon>
        <taxon>Pseudonocardiales</taxon>
        <taxon>Pseudonocardiaceae</taxon>
        <taxon>Kibdelosporangium</taxon>
    </lineage>
</organism>
<evidence type="ECO:0000313" key="3">
    <source>
        <dbReference type="Proteomes" id="UP000192674"/>
    </source>
</evidence>
<dbReference type="RefSeq" id="WP_084427616.1">
    <property type="nucleotide sequence ID" value="NZ_FWXV01000002.1"/>
</dbReference>
<feature type="transmembrane region" description="Helical" evidence="1">
    <location>
        <begin position="20"/>
        <end position="53"/>
    </location>
</feature>
<gene>
    <name evidence="2" type="ORF">SAMN05661093_03608</name>
</gene>
<accession>A0A1W2DN82</accession>
<dbReference type="Proteomes" id="UP000192674">
    <property type="component" value="Unassembled WGS sequence"/>
</dbReference>
<dbReference type="EMBL" id="FWXV01000002">
    <property type="protein sequence ID" value="SMC98921.1"/>
    <property type="molecule type" value="Genomic_DNA"/>
</dbReference>
<keyword evidence="1" id="KW-1133">Transmembrane helix</keyword>
<evidence type="ECO:0000256" key="1">
    <source>
        <dbReference type="SAM" id="Phobius"/>
    </source>
</evidence>
<reference evidence="2 3" key="1">
    <citation type="submission" date="2017-04" db="EMBL/GenBank/DDBJ databases">
        <authorList>
            <person name="Afonso C.L."/>
            <person name="Miller P.J."/>
            <person name="Scott M.A."/>
            <person name="Spackman E."/>
            <person name="Goraichik I."/>
            <person name="Dimitrov K.M."/>
            <person name="Suarez D.L."/>
            <person name="Swayne D.E."/>
        </authorList>
    </citation>
    <scope>NUCLEOTIDE SEQUENCE [LARGE SCALE GENOMIC DNA]</scope>
    <source>
        <strain evidence="2 3">DSM 43828</strain>
    </source>
</reference>
<proteinExistence type="predicted"/>
<protein>
    <submittedName>
        <fullName evidence="2">Uncharacterized protein</fullName>
    </submittedName>
</protein>
<keyword evidence="3" id="KW-1185">Reference proteome</keyword>
<evidence type="ECO:0000313" key="2">
    <source>
        <dbReference type="EMBL" id="SMC98921.1"/>
    </source>
</evidence>